<dbReference type="AlphaFoldDB" id="A0A6M0RBZ5"/>
<dbReference type="PANTHER" id="PTHR43652">
    <property type="entry name" value="BASIC AMINO ACID ANTIPORTER YFCC-RELATED"/>
    <property type="match status" value="1"/>
</dbReference>
<feature type="transmembrane region" description="Helical" evidence="6">
    <location>
        <begin position="138"/>
        <end position="155"/>
    </location>
</feature>
<dbReference type="GO" id="GO:0005886">
    <property type="term" value="C:plasma membrane"/>
    <property type="evidence" value="ECO:0007669"/>
    <property type="project" value="UniProtKB-SubCell"/>
</dbReference>
<evidence type="ECO:0000313" key="8">
    <source>
        <dbReference type="Proteomes" id="UP000473885"/>
    </source>
</evidence>
<dbReference type="Pfam" id="PF03606">
    <property type="entry name" value="DcuC"/>
    <property type="match status" value="1"/>
</dbReference>
<evidence type="ECO:0000256" key="5">
    <source>
        <dbReference type="ARBA" id="ARBA00023136"/>
    </source>
</evidence>
<comment type="caution">
    <text evidence="7">The sequence shown here is derived from an EMBL/GenBank/DDBJ whole genome shotgun (WGS) entry which is preliminary data.</text>
</comment>
<keyword evidence="4 6" id="KW-1133">Transmembrane helix</keyword>
<feature type="transmembrane region" description="Helical" evidence="6">
    <location>
        <begin position="268"/>
        <end position="285"/>
    </location>
</feature>
<evidence type="ECO:0000256" key="4">
    <source>
        <dbReference type="ARBA" id="ARBA00022989"/>
    </source>
</evidence>
<dbReference type="Proteomes" id="UP000473885">
    <property type="component" value="Unassembled WGS sequence"/>
</dbReference>
<name>A0A6M0RBZ5_9CLOT</name>
<protein>
    <submittedName>
        <fullName evidence="7">YfcC family protein</fullName>
    </submittedName>
</protein>
<keyword evidence="5 6" id="KW-0472">Membrane</keyword>
<gene>
    <name evidence="7" type="ORF">FDF74_11290</name>
</gene>
<evidence type="ECO:0000256" key="1">
    <source>
        <dbReference type="ARBA" id="ARBA00004651"/>
    </source>
</evidence>
<feature type="transmembrane region" description="Helical" evidence="6">
    <location>
        <begin position="7"/>
        <end position="27"/>
    </location>
</feature>
<dbReference type="InterPro" id="IPR018385">
    <property type="entry name" value="C4_dicarb_anaerob_car-like"/>
</dbReference>
<feature type="transmembrane region" description="Helical" evidence="6">
    <location>
        <begin position="297"/>
        <end position="317"/>
    </location>
</feature>
<feature type="transmembrane region" description="Helical" evidence="6">
    <location>
        <begin position="111"/>
        <end position="132"/>
    </location>
</feature>
<evidence type="ECO:0000313" key="7">
    <source>
        <dbReference type="EMBL" id="NEZ47764.1"/>
    </source>
</evidence>
<accession>A0A6M0RBZ5</accession>
<keyword evidence="8" id="KW-1185">Reference proteome</keyword>
<evidence type="ECO:0000256" key="6">
    <source>
        <dbReference type="SAM" id="Phobius"/>
    </source>
</evidence>
<proteinExistence type="predicted"/>
<dbReference type="InterPro" id="IPR051679">
    <property type="entry name" value="DASS-Related_Transporters"/>
</dbReference>
<keyword evidence="2" id="KW-1003">Cell membrane</keyword>
<feature type="transmembrane region" description="Helical" evidence="6">
    <location>
        <begin position="47"/>
        <end position="70"/>
    </location>
</feature>
<dbReference type="PANTHER" id="PTHR43652:SF2">
    <property type="entry name" value="BASIC AMINO ACID ANTIPORTER YFCC-RELATED"/>
    <property type="match status" value="1"/>
</dbReference>
<comment type="subcellular location">
    <subcellularLocation>
        <location evidence="1">Cell membrane</location>
        <topology evidence="1">Multi-pass membrane protein</topology>
    </subcellularLocation>
</comment>
<dbReference type="EMBL" id="SXDP01000012">
    <property type="protein sequence ID" value="NEZ47764.1"/>
    <property type="molecule type" value="Genomic_DNA"/>
</dbReference>
<sequence>MAVICGMGYDTLVGVSVCTLGMILGFTAEPTSVYSVGIAQSIAELPLFSGIGFRIVIFITLITISVVHIYKYAKKIKRNPSLSIMKDIDTSDLNYNLNTNEDIEFTLTHKLVLLILCLTFIVTIIGMTKFKWNMNDMSATFVIGSIIAGIISKMTPNKIAENFSVGFQNIAFGALIVGVARGVQWILLKGNIVDTIIYSTSLPLSKLPKCICVIGMFIVQAFINFFIPSGSGQAIVTMPLMVPLSDLLGITRQTAILAFQLGDGFSNIIWFTYGGLMFLLASGKIPYNRWLKFIWPVIWKVFLASSIFLIIAVNINYGPF</sequence>
<reference evidence="7 8" key="1">
    <citation type="submission" date="2019-04" db="EMBL/GenBank/DDBJ databases">
        <title>Genome sequencing of Clostridium botulinum Groups I-IV and Clostridium butyricum.</title>
        <authorList>
            <person name="Brunt J."/>
            <person name="Van Vliet A.H.M."/>
            <person name="Stringer S.C."/>
            <person name="Carter A.T."/>
            <person name="Peck M.W."/>
        </authorList>
    </citation>
    <scope>NUCLEOTIDE SEQUENCE [LARGE SCALE GENOMIC DNA]</scope>
    <source>
        <strain evidence="7 8">IFR 18/094</strain>
    </source>
</reference>
<feature type="transmembrane region" description="Helical" evidence="6">
    <location>
        <begin position="167"/>
        <end position="187"/>
    </location>
</feature>
<organism evidence="7 8">
    <name type="scientific">Clostridium niameyense</name>
    <dbReference type="NCBI Taxonomy" id="1622073"/>
    <lineage>
        <taxon>Bacteria</taxon>
        <taxon>Bacillati</taxon>
        <taxon>Bacillota</taxon>
        <taxon>Clostridia</taxon>
        <taxon>Eubacteriales</taxon>
        <taxon>Clostridiaceae</taxon>
        <taxon>Clostridium</taxon>
    </lineage>
</organism>
<evidence type="ECO:0000256" key="2">
    <source>
        <dbReference type="ARBA" id="ARBA00022475"/>
    </source>
</evidence>
<keyword evidence="3 6" id="KW-0812">Transmembrane</keyword>
<evidence type="ECO:0000256" key="3">
    <source>
        <dbReference type="ARBA" id="ARBA00022692"/>
    </source>
</evidence>